<dbReference type="Pfam" id="PF07715">
    <property type="entry name" value="Plug"/>
    <property type="match status" value="1"/>
</dbReference>
<feature type="signal peptide" evidence="3">
    <location>
        <begin position="1"/>
        <end position="26"/>
    </location>
</feature>
<feature type="domain" description="TonB-dependent receptor plug" evidence="4">
    <location>
        <begin position="122"/>
        <end position="239"/>
    </location>
</feature>
<dbReference type="RefSeq" id="WP_160908029.1">
    <property type="nucleotide sequence ID" value="NZ_WVHS01000004.1"/>
</dbReference>
<proteinExistence type="inferred from homology"/>
<dbReference type="InterPro" id="IPR023996">
    <property type="entry name" value="TonB-dep_OMP_SusC/RagA"/>
</dbReference>
<dbReference type="InterPro" id="IPR037066">
    <property type="entry name" value="Plug_dom_sf"/>
</dbReference>
<accession>A0A7K1Y1X1</accession>
<feature type="chain" id="PRO_5029489245" evidence="3">
    <location>
        <begin position="27"/>
        <end position="1055"/>
    </location>
</feature>
<evidence type="ECO:0000256" key="2">
    <source>
        <dbReference type="PROSITE-ProRule" id="PRU01360"/>
    </source>
</evidence>
<dbReference type="SUPFAM" id="SSF56935">
    <property type="entry name" value="Porins"/>
    <property type="match status" value="1"/>
</dbReference>
<dbReference type="Proteomes" id="UP000451233">
    <property type="component" value="Unassembled WGS sequence"/>
</dbReference>
<keyword evidence="2" id="KW-0813">Transport</keyword>
<comment type="subcellular location">
    <subcellularLocation>
        <location evidence="2">Cell outer membrane</location>
        <topology evidence="2">Multi-pass membrane protein</topology>
    </subcellularLocation>
</comment>
<keyword evidence="2" id="KW-1134">Transmembrane beta strand</keyword>
<dbReference type="PROSITE" id="PS52016">
    <property type="entry name" value="TONB_DEPENDENT_REC_3"/>
    <property type="match status" value="1"/>
</dbReference>
<dbReference type="PANTHER" id="PTHR30069">
    <property type="entry name" value="TONB-DEPENDENT OUTER MEMBRANE RECEPTOR"/>
    <property type="match status" value="1"/>
</dbReference>
<organism evidence="5 6">
    <name type="scientific">Hufsiella ginkgonis</name>
    <dbReference type="NCBI Taxonomy" id="2695274"/>
    <lineage>
        <taxon>Bacteria</taxon>
        <taxon>Pseudomonadati</taxon>
        <taxon>Bacteroidota</taxon>
        <taxon>Sphingobacteriia</taxon>
        <taxon>Sphingobacteriales</taxon>
        <taxon>Sphingobacteriaceae</taxon>
        <taxon>Hufsiella</taxon>
    </lineage>
</organism>
<reference evidence="5 6" key="1">
    <citation type="submission" date="2019-11" db="EMBL/GenBank/DDBJ databases">
        <title>Pedobacter sp. HMF7056 Genome sequencing and assembly.</title>
        <authorList>
            <person name="Kang H."/>
            <person name="Kim H."/>
            <person name="Joh K."/>
        </authorList>
    </citation>
    <scope>NUCLEOTIDE SEQUENCE [LARGE SCALE GENOMIC DNA]</scope>
    <source>
        <strain evidence="5 6">HMF7056</strain>
    </source>
</reference>
<evidence type="ECO:0000313" key="6">
    <source>
        <dbReference type="Proteomes" id="UP000451233"/>
    </source>
</evidence>
<dbReference type="InterPro" id="IPR023997">
    <property type="entry name" value="TonB-dep_OMP_SusC/RagA_CS"/>
</dbReference>
<dbReference type="GO" id="GO:0009279">
    <property type="term" value="C:cell outer membrane"/>
    <property type="evidence" value="ECO:0007669"/>
    <property type="project" value="UniProtKB-SubCell"/>
</dbReference>
<dbReference type="AlphaFoldDB" id="A0A7K1Y1X1"/>
<dbReference type="PANTHER" id="PTHR30069:SF53">
    <property type="entry name" value="COLICIN I RECEPTOR-RELATED"/>
    <property type="match status" value="1"/>
</dbReference>
<dbReference type="InterPro" id="IPR012910">
    <property type="entry name" value="Plug_dom"/>
</dbReference>
<gene>
    <name evidence="5" type="ORF">GS398_17095</name>
</gene>
<evidence type="ECO:0000259" key="4">
    <source>
        <dbReference type="Pfam" id="PF07715"/>
    </source>
</evidence>
<sequence length="1055" mass="116916">MKRIRQKLLRGSVVALFLLVSGLHLAVAQSVQVKGTVKDSKGEPLIGTTIKLKGTTVGASTNADGAFVLTVPSSGGTLVFSALGYLTKEIAIPADRTVNVVLENDTKALEEVVVVGYGTQQKASVTGAISQINSVDIVRSPAVAATNALVGKIPGITSRSQDSRPGNGTNLQIRNLGTPLYVIDGVPYSTNDSQSAFGFNSNNSGANVFNNLGLEDIESVTILKDASAAVYGLRASNGVVLVTTKKGKRETSMINVTSYYGMQNFTRYPHPANAGQFVRAQLEAEQNKSLAAGNPSLLFTPDVLAKWEAGTEKGYKSYDYFDAVTRPNVPQYYLSANASGGSQRSNYYFSVSHINQDALIKDFTYGRTNLQANLDASLAKGLKIGTQISGRLQKAHNVGVPGLDDYFNPLLSISSMWPTEPMYANDNPAYINQGHSVNVNPATYKNDVTGYIDEIYRNVNVNLNVSYDFPFGLVAKGTYSHNYTNEDFDGFEFTYDAYNYNAATDTYTLASGNQNPWREKHKRNIFSNFAQFQLNYQKSFGFHSLSAVAAYERSEQENDYLAIHSVPPNNYIPIMQFANQDFLADAWEVEARAGYTGRINYSYKQKYLLEVLGRYDGSYLYAADKRWGFFPGMSVGWRLSEEPFIKNKIGGVVNDLKIRASYGETGSESGINRFDYLAGYNFNSGSAVLDGNYVIGLRPRGLPITNLSWVNNKLLNLGLDFGMLNGLTGQFDIFKRKRSGLPASKYDVLLPSEAGYTLPNENLNSDETRGVEGLLSFDKRLGKIDFSISANGTIGRSRNIAQYKPRRGNSWDYYRNSAIDRWTGINFGYEIVGRFQSQQEIDNYKVNNDGQGNRTQLPGDFMYKDSNGDGIITTEDQRPIGYATGATPYMSYGSSLSVGFKGINLAADFSGATMQSFSRDVELKFPFQNNGNSPKYMFTDRWHRENPYDLNSAWIPGTYPALRRNETGHANFRQNQFWLTNVSYFRLRNLEVGYTFPQKLMKRVGVSKLRVYANGSNLFSFDSVKDFEIDPEISSSGGLIYPQQRLYNFGFNLTL</sequence>
<comment type="caution">
    <text evidence="5">The sequence shown here is derived from an EMBL/GenBank/DDBJ whole genome shotgun (WGS) entry which is preliminary data.</text>
</comment>
<keyword evidence="2" id="KW-0472">Membrane</keyword>
<dbReference type="Gene3D" id="2.170.130.10">
    <property type="entry name" value="TonB-dependent receptor, plug domain"/>
    <property type="match status" value="1"/>
</dbReference>
<keyword evidence="2" id="KW-0812">Transmembrane</keyword>
<dbReference type="NCBIfam" id="TIGR04057">
    <property type="entry name" value="SusC_RagA_signa"/>
    <property type="match status" value="1"/>
</dbReference>
<dbReference type="Gene3D" id="2.60.40.1120">
    <property type="entry name" value="Carboxypeptidase-like, regulatory domain"/>
    <property type="match status" value="1"/>
</dbReference>
<protein>
    <submittedName>
        <fullName evidence="5">SusC/RagA family TonB-linked outer membrane protein</fullName>
    </submittedName>
</protein>
<keyword evidence="2" id="KW-0998">Cell outer membrane</keyword>
<dbReference type="InterPro" id="IPR039426">
    <property type="entry name" value="TonB-dep_rcpt-like"/>
</dbReference>
<evidence type="ECO:0000313" key="5">
    <source>
        <dbReference type="EMBL" id="MXV17019.1"/>
    </source>
</evidence>
<dbReference type="NCBIfam" id="TIGR04056">
    <property type="entry name" value="OMP_RagA_SusC"/>
    <property type="match status" value="1"/>
</dbReference>
<keyword evidence="6" id="KW-1185">Reference proteome</keyword>
<dbReference type="GO" id="GO:0044718">
    <property type="term" value="P:siderophore transmembrane transport"/>
    <property type="evidence" value="ECO:0007669"/>
    <property type="project" value="TreeGrafter"/>
</dbReference>
<dbReference type="SUPFAM" id="SSF49464">
    <property type="entry name" value="Carboxypeptidase regulatory domain-like"/>
    <property type="match status" value="1"/>
</dbReference>
<dbReference type="InterPro" id="IPR008969">
    <property type="entry name" value="CarboxyPept-like_regulatory"/>
</dbReference>
<evidence type="ECO:0000256" key="1">
    <source>
        <dbReference type="ARBA" id="ARBA00022729"/>
    </source>
</evidence>
<comment type="similarity">
    <text evidence="2">Belongs to the TonB-dependent receptor family.</text>
</comment>
<dbReference type="EMBL" id="WVHS01000004">
    <property type="protein sequence ID" value="MXV17019.1"/>
    <property type="molecule type" value="Genomic_DNA"/>
</dbReference>
<name>A0A7K1Y1X1_9SPHI</name>
<dbReference type="Pfam" id="PF13715">
    <property type="entry name" value="CarbopepD_reg_2"/>
    <property type="match status" value="1"/>
</dbReference>
<dbReference type="GO" id="GO:0015344">
    <property type="term" value="F:siderophore uptake transmembrane transporter activity"/>
    <property type="evidence" value="ECO:0007669"/>
    <property type="project" value="TreeGrafter"/>
</dbReference>
<evidence type="ECO:0000256" key="3">
    <source>
        <dbReference type="SAM" id="SignalP"/>
    </source>
</evidence>
<keyword evidence="1 3" id="KW-0732">Signal</keyword>